<dbReference type="InterPro" id="IPR004046">
    <property type="entry name" value="GST_C"/>
</dbReference>
<dbReference type="InterPro" id="IPR004045">
    <property type="entry name" value="Glutathione_S-Trfase_N"/>
</dbReference>
<dbReference type="InterPro" id="IPR040079">
    <property type="entry name" value="Glutathione_S-Trfase"/>
</dbReference>
<dbReference type="Gene3D" id="3.40.30.10">
    <property type="entry name" value="Glutaredoxin"/>
    <property type="match status" value="1"/>
</dbReference>
<dbReference type="SFLD" id="SFLDG01153">
    <property type="entry name" value="Main.4:_Theta-like"/>
    <property type="match status" value="1"/>
</dbReference>
<dbReference type="SFLD" id="SFLDG00358">
    <property type="entry name" value="Main_(cytGST)"/>
    <property type="match status" value="1"/>
</dbReference>
<protein>
    <submittedName>
        <fullName evidence="4">Uncharacterized protein</fullName>
    </submittedName>
</protein>
<gene>
    <name evidence="4" type="ORF">g.39059</name>
    <name evidence="5" type="ORF">g.39061</name>
</gene>
<dbReference type="EMBL" id="GECZ01026826">
    <property type="protein sequence ID" value="JAS42943.1"/>
    <property type="molecule type" value="Transcribed_RNA"/>
</dbReference>
<dbReference type="GO" id="GO:0006749">
    <property type="term" value="P:glutathione metabolic process"/>
    <property type="evidence" value="ECO:0007669"/>
    <property type="project" value="TreeGrafter"/>
</dbReference>
<evidence type="ECO:0000259" key="2">
    <source>
        <dbReference type="PROSITE" id="PS50404"/>
    </source>
</evidence>
<dbReference type="CDD" id="cd03177">
    <property type="entry name" value="GST_C_Delta_Epsilon"/>
    <property type="match status" value="1"/>
</dbReference>
<dbReference type="SUPFAM" id="SSF47616">
    <property type="entry name" value="GST C-terminal domain-like"/>
    <property type="match status" value="1"/>
</dbReference>
<name>A0A1B6EJ08_9HEMI</name>
<proteinExistence type="predicted"/>
<accession>A0A1B6EJ08</accession>
<evidence type="ECO:0000256" key="1">
    <source>
        <dbReference type="ARBA" id="ARBA00011738"/>
    </source>
</evidence>
<organism evidence="4">
    <name type="scientific">Cuerna arida</name>
    <dbReference type="NCBI Taxonomy" id="1464854"/>
    <lineage>
        <taxon>Eukaryota</taxon>
        <taxon>Metazoa</taxon>
        <taxon>Ecdysozoa</taxon>
        <taxon>Arthropoda</taxon>
        <taxon>Hexapoda</taxon>
        <taxon>Insecta</taxon>
        <taxon>Pterygota</taxon>
        <taxon>Neoptera</taxon>
        <taxon>Paraneoptera</taxon>
        <taxon>Hemiptera</taxon>
        <taxon>Auchenorrhyncha</taxon>
        <taxon>Membracoidea</taxon>
        <taxon>Cicadellidae</taxon>
        <taxon>Cicadellinae</taxon>
        <taxon>Proconiini</taxon>
        <taxon>Cuerna</taxon>
    </lineage>
</organism>
<dbReference type="GO" id="GO:0004364">
    <property type="term" value="F:glutathione transferase activity"/>
    <property type="evidence" value="ECO:0007669"/>
    <property type="project" value="TreeGrafter"/>
</dbReference>
<feature type="domain" description="GST N-terminal" evidence="2">
    <location>
        <begin position="40"/>
        <end position="121"/>
    </location>
</feature>
<evidence type="ECO:0000313" key="5">
    <source>
        <dbReference type="EMBL" id="JAS42943.1"/>
    </source>
</evidence>
<dbReference type="Gene3D" id="1.20.1050.10">
    <property type="match status" value="1"/>
</dbReference>
<feature type="non-terminal residue" evidence="4">
    <location>
        <position position="1"/>
    </location>
</feature>
<dbReference type="PROSITE" id="PS50404">
    <property type="entry name" value="GST_NTER"/>
    <property type="match status" value="1"/>
</dbReference>
<dbReference type="Pfam" id="PF00043">
    <property type="entry name" value="GST_C"/>
    <property type="match status" value="1"/>
</dbReference>
<dbReference type="SUPFAM" id="SSF52833">
    <property type="entry name" value="Thioredoxin-like"/>
    <property type="match status" value="1"/>
</dbReference>
<evidence type="ECO:0000259" key="3">
    <source>
        <dbReference type="PROSITE" id="PS50405"/>
    </source>
</evidence>
<evidence type="ECO:0000313" key="4">
    <source>
        <dbReference type="EMBL" id="JAS37872.1"/>
    </source>
</evidence>
<dbReference type="AlphaFoldDB" id="A0A1B6EJ08"/>
<dbReference type="InterPro" id="IPR010987">
    <property type="entry name" value="Glutathione-S-Trfase_C-like"/>
</dbReference>
<sequence>KHVSCDFKSLAVRSTLVWVRISAFSATFSNLPEVFLKPVMPLILYYFEPSPPVRSVDLVIHALGINDEHKSMDIPKKEQMTPEFLKINPLHTVPAIDDDGYTLGGSQAIATYLADKYGQDDSLYPKDPQKRAIVDQMLFYSADIFCLSKDILAPLLHDGIQPSPELLAKIKEVQDNVERVLTGRDYIAGDNLTLADFSFITTVDVFELLAPTGNKYPLTKEWVRRCKTTMKDFDKVNKKGADMLLGFVKNALTN</sequence>
<dbReference type="FunFam" id="1.20.1050.10:FF:000007">
    <property type="entry name" value="Glutathione S-transferase 1-1"/>
    <property type="match status" value="1"/>
</dbReference>
<dbReference type="PANTHER" id="PTHR43969:SF9">
    <property type="entry name" value="GLUTATHIONE S TRANSFERASE D10, ISOFORM A-RELATED"/>
    <property type="match status" value="1"/>
</dbReference>
<dbReference type="InterPro" id="IPR036282">
    <property type="entry name" value="Glutathione-S-Trfase_C_sf"/>
</dbReference>
<feature type="domain" description="GST C-terminal" evidence="3">
    <location>
        <begin position="127"/>
        <end position="252"/>
    </location>
</feature>
<dbReference type="SFLD" id="SFLDS00019">
    <property type="entry name" value="Glutathione_Transferase_(cytos"/>
    <property type="match status" value="1"/>
</dbReference>
<dbReference type="PROSITE" id="PS50405">
    <property type="entry name" value="GST_CTER"/>
    <property type="match status" value="1"/>
</dbReference>
<dbReference type="EMBL" id="GECZ01031897">
    <property type="protein sequence ID" value="JAS37872.1"/>
    <property type="molecule type" value="Transcribed_RNA"/>
</dbReference>
<dbReference type="FunFam" id="3.40.30.10:FF:000034">
    <property type="entry name" value="glutathione S-transferase 1"/>
    <property type="match status" value="1"/>
</dbReference>
<dbReference type="Pfam" id="PF13417">
    <property type="entry name" value="GST_N_3"/>
    <property type="match status" value="1"/>
</dbReference>
<dbReference type="PANTHER" id="PTHR43969">
    <property type="entry name" value="GLUTATHIONE S TRANSFERASE D10, ISOFORM A-RELATED"/>
    <property type="match status" value="1"/>
</dbReference>
<dbReference type="InterPro" id="IPR036249">
    <property type="entry name" value="Thioredoxin-like_sf"/>
</dbReference>
<reference evidence="4" key="1">
    <citation type="submission" date="2015-11" db="EMBL/GenBank/DDBJ databases">
        <title>De novo transcriptome assembly of four potential Pierce s Disease insect vectors from Arizona vineyards.</title>
        <authorList>
            <person name="Tassone E.E."/>
        </authorList>
    </citation>
    <scope>NUCLEOTIDE SEQUENCE</scope>
</reference>
<comment type="subunit">
    <text evidence="1">Homodimer.</text>
</comment>